<evidence type="ECO:0000256" key="1">
    <source>
        <dbReference type="SAM" id="MobiDB-lite"/>
    </source>
</evidence>
<evidence type="ECO:0008006" key="4">
    <source>
        <dbReference type="Google" id="ProtNLM"/>
    </source>
</evidence>
<sequence length="152" mass="16252">MISDLLKEVSSRRKRAGRRPTAKQTRRPCPLKGSSIMRQIPVDTTTAQVMAAGPAEAKTNRQTGEIQTDRETGAKLMTVNVMFALEGNAPEILSITVPEPGITGELAMGTPLALTGLIARPWDNEFNGQRRHGIAFRAVAVTSLAAGQSEAA</sequence>
<comment type="caution">
    <text evidence="2">The sequence shown here is derived from an EMBL/GenBank/DDBJ whole genome shotgun (WGS) entry which is preliminary data.</text>
</comment>
<evidence type="ECO:0000313" key="3">
    <source>
        <dbReference type="Proteomes" id="UP000631535"/>
    </source>
</evidence>
<accession>A0ABQ2M6W9</accession>
<dbReference type="EMBL" id="BMMP01000006">
    <property type="protein sequence ID" value="GGO47924.1"/>
    <property type="molecule type" value="Genomic_DNA"/>
</dbReference>
<gene>
    <name evidence="2" type="ORF">GCM10012287_21710</name>
</gene>
<feature type="region of interest" description="Disordered" evidence="1">
    <location>
        <begin position="1"/>
        <end position="32"/>
    </location>
</feature>
<dbReference type="Proteomes" id="UP000631535">
    <property type="component" value="Unassembled WGS sequence"/>
</dbReference>
<feature type="compositionally biased region" description="Basic residues" evidence="1">
    <location>
        <begin position="12"/>
        <end position="26"/>
    </location>
</feature>
<keyword evidence="3" id="KW-1185">Reference proteome</keyword>
<name>A0ABQ2M6W9_9ACTN</name>
<protein>
    <recommendedName>
        <fullName evidence="4">Regulatory protein</fullName>
    </recommendedName>
</protein>
<evidence type="ECO:0000313" key="2">
    <source>
        <dbReference type="EMBL" id="GGO47924.1"/>
    </source>
</evidence>
<feature type="compositionally biased region" description="Basic and acidic residues" evidence="1">
    <location>
        <begin position="1"/>
        <end position="11"/>
    </location>
</feature>
<proteinExistence type="predicted"/>
<reference evidence="3" key="1">
    <citation type="journal article" date="2019" name="Int. J. Syst. Evol. Microbiol.">
        <title>The Global Catalogue of Microorganisms (GCM) 10K type strain sequencing project: providing services to taxonomists for standard genome sequencing and annotation.</title>
        <authorList>
            <consortium name="The Broad Institute Genomics Platform"/>
            <consortium name="The Broad Institute Genome Sequencing Center for Infectious Disease"/>
            <person name="Wu L."/>
            <person name="Ma J."/>
        </authorList>
    </citation>
    <scope>NUCLEOTIDE SEQUENCE [LARGE SCALE GENOMIC DNA]</scope>
    <source>
        <strain evidence="3">CGMCC 4.7178</strain>
    </source>
</reference>
<organism evidence="2 3">
    <name type="scientific">Streptomyces daqingensis</name>
    <dbReference type="NCBI Taxonomy" id="1472640"/>
    <lineage>
        <taxon>Bacteria</taxon>
        <taxon>Bacillati</taxon>
        <taxon>Actinomycetota</taxon>
        <taxon>Actinomycetes</taxon>
        <taxon>Kitasatosporales</taxon>
        <taxon>Streptomycetaceae</taxon>
        <taxon>Streptomyces</taxon>
    </lineage>
</organism>